<dbReference type="Gene3D" id="2.40.70.10">
    <property type="entry name" value="Acid Proteases"/>
    <property type="match status" value="2"/>
</dbReference>
<feature type="compositionally biased region" description="Polar residues" evidence="6">
    <location>
        <begin position="146"/>
        <end position="163"/>
    </location>
</feature>
<evidence type="ECO:0000313" key="8">
    <source>
        <dbReference type="EMBL" id="GAN10410.1"/>
    </source>
</evidence>
<dbReference type="GO" id="GO:0004190">
    <property type="term" value="F:aspartic-type endopeptidase activity"/>
    <property type="evidence" value="ECO:0007669"/>
    <property type="project" value="UniProtKB-KW"/>
</dbReference>
<feature type="region of interest" description="Disordered" evidence="6">
    <location>
        <begin position="146"/>
        <end position="183"/>
    </location>
</feature>
<dbReference type="GO" id="GO:0006508">
    <property type="term" value="P:proteolysis"/>
    <property type="evidence" value="ECO:0007669"/>
    <property type="project" value="UniProtKB-KW"/>
</dbReference>
<dbReference type="PROSITE" id="PS00141">
    <property type="entry name" value="ASP_PROTEASE"/>
    <property type="match status" value="2"/>
</dbReference>
<accession>A0A0C9LXS5</accession>
<evidence type="ECO:0000256" key="4">
    <source>
        <dbReference type="ARBA" id="ARBA00022750"/>
    </source>
</evidence>
<keyword evidence="4 5" id="KW-0064">Aspartyl protease</keyword>
<feature type="region of interest" description="Disordered" evidence="6">
    <location>
        <begin position="77"/>
        <end position="129"/>
    </location>
</feature>
<dbReference type="Pfam" id="PF00026">
    <property type="entry name" value="Asp"/>
    <property type="match status" value="1"/>
</dbReference>
<feature type="region of interest" description="Disordered" evidence="6">
    <location>
        <begin position="236"/>
        <end position="274"/>
    </location>
</feature>
<evidence type="ECO:0000256" key="3">
    <source>
        <dbReference type="ARBA" id="ARBA00013205"/>
    </source>
</evidence>
<organism evidence="8">
    <name type="scientific">Mucor ambiguus</name>
    <dbReference type="NCBI Taxonomy" id="91626"/>
    <lineage>
        <taxon>Eukaryota</taxon>
        <taxon>Fungi</taxon>
        <taxon>Fungi incertae sedis</taxon>
        <taxon>Mucoromycota</taxon>
        <taxon>Mucoromycotina</taxon>
        <taxon>Mucoromycetes</taxon>
        <taxon>Mucorales</taxon>
        <taxon>Mucorineae</taxon>
        <taxon>Mucoraceae</taxon>
        <taxon>Mucor</taxon>
    </lineage>
</organism>
<dbReference type="PRINTS" id="PR00792">
    <property type="entry name" value="PEPSIN"/>
</dbReference>
<feature type="compositionally biased region" description="Low complexity" evidence="6">
    <location>
        <begin position="88"/>
        <end position="113"/>
    </location>
</feature>
<feature type="region of interest" description="Disordered" evidence="6">
    <location>
        <begin position="329"/>
        <end position="359"/>
    </location>
</feature>
<evidence type="ECO:0000256" key="6">
    <source>
        <dbReference type="SAM" id="MobiDB-lite"/>
    </source>
</evidence>
<dbReference type="EMBL" id="DF836641">
    <property type="protein sequence ID" value="GAN10410.1"/>
    <property type="molecule type" value="Genomic_DNA"/>
</dbReference>
<dbReference type="InterPro" id="IPR033121">
    <property type="entry name" value="PEPTIDASE_A1"/>
</dbReference>
<keyword evidence="9" id="KW-1185">Reference proteome</keyword>
<name>A0A0C9LXS5_9FUNG</name>
<keyword evidence="5" id="KW-0378">Hydrolase</keyword>
<sequence length="741" mass="80023">MAFLSIIRAYTCIYLILSIIEPKQTAEMTAQLMELMVPTGRTSRLNHTVQCMCLLLVFVVLYTFTCINAIKNLTAPPISPQPSPSNVPASLPEQSLSSLSKSPTSTAAPTVATKQTASKNNNAPTKTPMRSAADLATFHDKRVQPIATNDNNNNQSTSHAQVTPSELLSPPLPPSSSSCSATVNGADRDQLTQLANNDTIIKKQDLTATQVIPMKAKEEHVDVAEKDQVAQPAIPVQTPEASHPQQTTPTATATTKVGQATATAASEERSKKEQYYEEINRKGNDLMAFSDNLQRIFDEPPTPSPDNHVRPFSMIQPSTAYLDEAISTTPALTPPNQSSAAGSTLSRKSSMASQNSVLKSKLQQAFQKVTRSSTINITPNNKQQQQQQHNDDIAAVPASSPPEPSKSKRFSSIRFSRRKAPKEQKAAAAEVSNNTHDAPTPKKSISTPKNIQVDLAAKLSSQVSFSNQGFISARLVQSKHSSRIVFGMDSDLLAKSDANIAIFDALAKFDLKASYDTDFEAPNIDHDAAPVGDLDTAMMDVEYNGRIHISNPPQELHLNFDTGSADIWVPASDCHRCGGQRHYDSSLSGSFRTETIENGTWQVRYGDGSGVSGIIGQDTITLGSDISLDSYVFGIAKEQAHGFARGPFMDGLFNLAFPALSAISNRTGFVQELHHQAVPLLTFQWNNNRFGKCGVSINGRPIYNEAGSSAILDTGTTLLFMPTAVSRKIHEAIPGAGFDAL</sequence>
<feature type="compositionally biased region" description="Polar residues" evidence="6">
    <location>
        <begin position="114"/>
        <end position="125"/>
    </location>
</feature>
<feature type="domain" description="Peptidase A1" evidence="7">
    <location>
        <begin position="543"/>
        <end position="741"/>
    </location>
</feature>
<evidence type="ECO:0000256" key="5">
    <source>
        <dbReference type="RuleBase" id="RU000454"/>
    </source>
</evidence>
<dbReference type="Proteomes" id="UP000053815">
    <property type="component" value="Unassembled WGS sequence"/>
</dbReference>
<gene>
    <name evidence="8" type="ORF">MAM1_0352c09951</name>
</gene>
<feature type="region of interest" description="Disordered" evidence="6">
    <location>
        <begin position="376"/>
        <end position="446"/>
    </location>
</feature>
<evidence type="ECO:0000256" key="2">
    <source>
        <dbReference type="ARBA" id="ARBA00007447"/>
    </source>
</evidence>
<evidence type="ECO:0000259" key="7">
    <source>
        <dbReference type="PROSITE" id="PS51767"/>
    </source>
</evidence>
<protein>
    <recommendedName>
        <fullName evidence="3">rhizopuspepsin</fullName>
        <ecNumber evidence="3">3.4.23.21</ecNumber>
    </recommendedName>
</protein>
<proteinExistence type="inferred from homology"/>
<dbReference type="PANTHER" id="PTHR47966">
    <property type="entry name" value="BETA-SITE APP-CLEAVING ENZYME, ISOFORM A-RELATED"/>
    <property type="match status" value="1"/>
</dbReference>
<dbReference type="InterPro" id="IPR034164">
    <property type="entry name" value="Pepsin-like_dom"/>
</dbReference>
<dbReference type="EC" id="3.4.23.21" evidence="3"/>
<feature type="compositionally biased region" description="Polar residues" evidence="6">
    <location>
        <begin position="431"/>
        <end position="446"/>
    </location>
</feature>
<dbReference type="CDD" id="cd05471">
    <property type="entry name" value="pepsin_like"/>
    <property type="match status" value="1"/>
</dbReference>
<dbReference type="OrthoDB" id="15189at2759"/>
<comment type="catalytic activity">
    <reaction evidence="1">
        <text>Hydrolysis of proteins with broad specificity similar to that of pepsin A, preferring hydrophobic residues at P1 and P1'. Clots milk and activates trypsinogen. Does not cleave 4-Gln-|-His-5, but does cleave 10-His-|-Leu-11 and 12-Val-|-Glu-13 in B chain of insulin.</text>
        <dbReference type="EC" id="3.4.23.21"/>
    </reaction>
</comment>
<reference evidence="8" key="1">
    <citation type="submission" date="2014-09" db="EMBL/GenBank/DDBJ databases">
        <title>Draft genome sequence of an oleaginous Mucoromycotina fungus Mucor ambiguus NBRC6742.</title>
        <authorList>
            <person name="Takeda I."/>
            <person name="Yamane N."/>
            <person name="Morita T."/>
            <person name="Tamano K."/>
            <person name="Machida M."/>
            <person name="Baker S."/>
            <person name="Koike H."/>
        </authorList>
    </citation>
    <scope>NUCLEOTIDE SEQUENCE</scope>
    <source>
        <strain evidence="8">NBRC 6742</strain>
    </source>
</reference>
<feature type="compositionally biased region" description="Low complexity" evidence="6">
    <location>
        <begin position="164"/>
        <end position="180"/>
    </location>
</feature>
<dbReference type="InterPro" id="IPR001461">
    <property type="entry name" value="Aspartic_peptidase_A1"/>
</dbReference>
<dbReference type="AlphaFoldDB" id="A0A0C9LXS5"/>
<evidence type="ECO:0000256" key="1">
    <source>
        <dbReference type="ARBA" id="ARBA00001130"/>
    </source>
</evidence>
<feature type="compositionally biased region" description="Low complexity" evidence="6">
    <location>
        <begin position="244"/>
        <end position="255"/>
    </location>
</feature>
<keyword evidence="5" id="KW-0645">Protease</keyword>
<evidence type="ECO:0000313" key="9">
    <source>
        <dbReference type="Proteomes" id="UP000053815"/>
    </source>
</evidence>
<feature type="compositionally biased region" description="Basic residues" evidence="6">
    <location>
        <begin position="407"/>
        <end position="420"/>
    </location>
</feature>
<dbReference type="InterPro" id="IPR001969">
    <property type="entry name" value="Aspartic_peptidase_AS"/>
</dbReference>
<dbReference type="STRING" id="91626.A0A0C9LXS5"/>
<dbReference type="SUPFAM" id="SSF50630">
    <property type="entry name" value="Acid proteases"/>
    <property type="match status" value="1"/>
</dbReference>
<dbReference type="PROSITE" id="PS51767">
    <property type="entry name" value="PEPTIDASE_A1"/>
    <property type="match status" value="1"/>
</dbReference>
<comment type="similarity">
    <text evidence="2 5">Belongs to the peptidase A1 family.</text>
</comment>
<dbReference type="PANTHER" id="PTHR47966:SF51">
    <property type="entry name" value="BETA-SITE APP-CLEAVING ENZYME, ISOFORM A-RELATED"/>
    <property type="match status" value="1"/>
</dbReference>
<dbReference type="InterPro" id="IPR021109">
    <property type="entry name" value="Peptidase_aspartic_dom_sf"/>
</dbReference>